<feature type="binding site" evidence="7">
    <location>
        <position position="23"/>
    </location>
    <ligand>
        <name>Mg(2+)</name>
        <dbReference type="ChEBI" id="CHEBI:18420"/>
    </ligand>
</feature>
<dbReference type="InterPro" id="IPR036412">
    <property type="entry name" value="HAD-like_sf"/>
</dbReference>
<comment type="caution">
    <text evidence="8">The sequence shown here is derived from an EMBL/GenBank/DDBJ whole genome shotgun (WGS) entry which is preliminary data.</text>
</comment>
<keyword evidence="4 7" id="KW-0479">Metal-binding</keyword>
<evidence type="ECO:0000256" key="6">
    <source>
        <dbReference type="ARBA" id="ARBA00022842"/>
    </source>
</evidence>
<sequence>MTAPTYPPDVWQKASRIRLLILDIDGVLTDGSLYFGPRDEVFKVFHVRDGHGIKMAQLGGIEVAWLSGRRSDAAFFRAKELGVTRYYEGLRDKAPVLEELCRTLNLVPGEVAAVGDELVDLPLFHRVGLAVAVADAVPEVKAAAHWTTLSPGGRGAVREVTDLLVRATGAWDKLLATWLPPAD</sequence>
<dbReference type="EMBL" id="DTGR01000131">
    <property type="protein sequence ID" value="HHS29599.1"/>
    <property type="molecule type" value="Genomic_DNA"/>
</dbReference>
<comment type="cofactor">
    <cofactor evidence="1 7">
        <name>Mg(2+)</name>
        <dbReference type="ChEBI" id="CHEBI:18420"/>
    </cofactor>
</comment>
<dbReference type="Pfam" id="PF08282">
    <property type="entry name" value="Hydrolase_3"/>
    <property type="match status" value="1"/>
</dbReference>
<dbReference type="GO" id="GO:0016788">
    <property type="term" value="F:hydrolase activity, acting on ester bonds"/>
    <property type="evidence" value="ECO:0007669"/>
    <property type="project" value="InterPro"/>
</dbReference>
<evidence type="ECO:0000256" key="2">
    <source>
        <dbReference type="ARBA" id="ARBA00005893"/>
    </source>
</evidence>
<reference evidence="8" key="1">
    <citation type="journal article" date="2020" name="mSystems">
        <title>Genome- and Community-Level Interaction Insights into Carbon Utilization and Element Cycling Functions of Hydrothermarchaeota in Hydrothermal Sediment.</title>
        <authorList>
            <person name="Zhou Z."/>
            <person name="Liu Y."/>
            <person name="Xu W."/>
            <person name="Pan J."/>
            <person name="Luo Z.H."/>
            <person name="Li M."/>
        </authorList>
    </citation>
    <scope>NUCLEOTIDE SEQUENCE [LARGE SCALE GENOMIC DNA]</scope>
    <source>
        <strain evidence="8">SpSt-767</strain>
    </source>
</reference>
<keyword evidence="6 7" id="KW-0460">Magnesium</keyword>
<dbReference type="CDD" id="cd01630">
    <property type="entry name" value="HAD_KDO-like"/>
    <property type="match status" value="1"/>
</dbReference>
<dbReference type="SFLD" id="SFLDG01136">
    <property type="entry name" value="C1.6:_Phosphoserine_Phosphatas"/>
    <property type="match status" value="1"/>
</dbReference>
<name>A0A7V6A3I8_9BACT</name>
<organism evidence="8">
    <name type="scientific">Desulfobacca acetoxidans</name>
    <dbReference type="NCBI Taxonomy" id="60893"/>
    <lineage>
        <taxon>Bacteria</taxon>
        <taxon>Pseudomonadati</taxon>
        <taxon>Thermodesulfobacteriota</taxon>
        <taxon>Desulfobaccia</taxon>
        <taxon>Desulfobaccales</taxon>
        <taxon>Desulfobaccaceae</taxon>
        <taxon>Desulfobacca</taxon>
    </lineage>
</organism>
<protein>
    <submittedName>
        <fullName evidence="8">Phenylphosphate carboxylase subunit delta</fullName>
    </submittedName>
</protein>
<dbReference type="AlphaFoldDB" id="A0A7V6A3I8"/>
<evidence type="ECO:0000256" key="4">
    <source>
        <dbReference type="ARBA" id="ARBA00022723"/>
    </source>
</evidence>
<evidence type="ECO:0000313" key="8">
    <source>
        <dbReference type="EMBL" id="HHS29599.1"/>
    </source>
</evidence>
<dbReference type="NCBIfam" id="TIGR01670">
    <property type="entry name" value="KdsC-phosphatas"/>
    <property type="match status" value="1"/>
</dbReference>
<comment type="similarity">
    <text evidence="2">Belongs to the KdsC family.</text>
</comment>
<dbReference type="SUPFAM" id="SSF56784">
    <property type="entry name" value="HAD-like"/>
    <property type="match status" value="1"/>
</dbReference>
<dbReference type="GO" id="GO:0046872">
    <property type="term" value="F:metal ion binding"/>
    <property type="evidence" value="ECO:0007669"/>
    <property type="project" value="UniProtKB-KW"/>
</dbReference>
<dbReference type="Gene3D" id="3.40.50.1000">
    <property type="entry name" value="HAD superfamily/HAD-like"/>
    <property type="match status" value="1"/>
</dbReference>
<dbReference type="PANTHER" id="PTHR21485">
    <property type="entry name" value="HAD SUPERFAMILY MEMBERS CMAS AND KDSC"/>
    <property type="match status" value="1"/>
</dbReference>
<feature type="binding site" evidence="7">
    <location>
        <position position="116"/>
    </location>
    <ligand>
        <name>Mg(2+)</name>
        <dbReference type="ChEBI" id="CHEBI:18420"/>
    </ligand>
</feature>
<dbReference type="InterPro" id="IPR010023">
    <property type="entry name" value="KdsC_fam"/>
</dbReference>
<dbReference type="InterPro" id="IPR050793">
    <property type="entry name" value="CMP-NeuNAc_synthase"/>
</dbReference>
<feature type="binding site" evidence="7">
    <location>
        <position position="25"/>
    </location>
    <ligand>
        <name>substrate</name>
    </ligand>
</feature>
<dbReference type="SFLD" id="SFLDG01138">
    <property type="entry name" value="C1.6.2:_Deoxy-d-mannose-octulo"/>
    <property type="match status" value="1"/>
</dbReference>
<proteinExistence type="inferred from homology"/>
<keyword evidence="5" id="KW-0378">Hydrolase</keyword>
<dbReference type="PIRSF" id="PIRSF006118">
    <property type="entry name" value="KDO8-P_Ptase"/>
    <property type="match status" value="1"/>
</dbReference>
<gene>
    <name evidence="8" type="ORF">ENV52_07860</name>
</gene>
<evidence type="ECO:0000256" key="1">
    <source>
        <dbReference type="ARBA" id="ARBA00001946"/>
    </source>
</evidence>
<evidence type="ECO:0000256" key="3">
    <source>
        <dbReference type="ARBA" id="ARBA00011881"/>
    </source>
</evidence>
<accession>A0A7V6A3I8</accession>
<dbReference type="FunFam" id="3.40.50.1000:FF:000029">
    <property type="entry name" value="3-deoxy-D-manno-octulosonate 8-phosphate phosphatase KdsC"/>
    <property type="match status" value="1"/>
</dbReference>
<comment type="subunit">
    <text evidence="3">Homotetramer.</text>
</comment>
<dbReference type="SFLD" id="SFLDS00003">
    <property type="entry name" value="Haloacid_Dehalogenase"/>
    <property type="match status" value="1"/>
</dbReference>
<dbReference type="InterPro" id="IPR023214">
    <property type="entry name" value="HAD_sf"/>
</dbReference>
<evidence type="ECO:0000256" key="5">
    <source>
        <dbReference type="ARBA" id="ARBA00022801"/>
    </source>
</evidence>
<dbReference type="PANTHER" id="PTHR21485:SF3">
    <property type="entry name" value="N-ACYLNEURAMINATE CYTIDYLYLTRANSFERASE"/>
    <property type="match status" value="1"/>
</dbReference>
<dbReference type="GO" id="GO:0008781">
    <property type="term" value="F:N-acylneuraminate cytidylyltransferase activity"/>
    <property type="evidence" value="ECO:0007669"/>
    <property type="project" value="TreeGrafter"/>
</dbReference>
<evidence type="ECO:0000256" key="7">
    <source>
        <dbReference type="PIRSR" id="PIRSR006118-2"/>
    </source>
</evidence>